<organism evidence="3 4">
    <name type="scientific">Sphingobium indicum F2</name>
    <dbReference type="NCBI Taxonomy" id="1450518"/>
    <lineage>
        <taxon>Bacteria</taxon>
        <taxon>Pseudomonadati</taxon>
        <taxon>Pseudomonadota</taxon>
        <taxon>Alphaproteobacteria</taxon>
        <taxon>Sphingomonadales</taxon>
        <taxon>Sphingomonadaceae</taxon>
        <taxon>Sphingobium</taxon>
    </lineage>
</organism>
<dbReference type="Pfam" id="PF00582">
    <property type="entry name" value="Usp"/>
    <property type="match status" value="1"/>
</dbReference>
<dbReference type="SUPFAM" id="SSF52402">
    <property type="entry name" value="Adenine nucleotide alpha hydrolases-like"/>
    <property type="match status" value="1"/>
</dbReference>
<dbReference type="EMBL" id="JANF02000004">
    <property type="protein sequence ID" value="KER38030.1"/>
    <property type="molecule type" value="Genomic_DNA"/>
</dbReference>
<accession>A0A8E1C467</accession>
<dbReference type="AlphaFoldDB" id="A0A8E1C467"/>
<dbReference type="CDD" id="cd00293">
    <property type="entry name" value="USP-like"/>
    <property type="match status" value="1"/>
</dbReference>
<gene>
    <name evidence="3" type="ORF">AL00_01495</name>
</gene>
<sequence>MRAEVSRTAEADLETFLAHAALDPIAGRIEARIGYGETERVVGDRLKETDADLLVMGTHGHSGFVHATLGSMAESILSWADVDTLMVRDRR</sequence>
<evidence type="ECO:0000313" key="4">
    <source>
        <dbReference type="Proteomes" id="UP000028135"/>
    </source>
</evidence>
<name>A0A8E1C467_9SPHN</name>
<dbReference type="InterPro" id="IPR006016">
    <property type="entry name" value="UspA"/>
</dbReference>
<feature type="domain" description="UspA" evidence="2">
    <location>
        <begin position="13"/>
        <end position="88"/>
    </location>
</feature>
<dbReference type="PRINTS" id="PR01438">
    <property type="entry name" value="UNVRSLSTRESS"/>
</dbReference>
<dbReference type="Gene3D" id="3.40.50.12370">
    <property type="match status" value="1"/>
</dbReference>
<comment type="similarity">
    <text evidence="1">Belongs to the universal stress protein A family.</text>
</comment>
<evidence type="ECO:0000256" key="1">
    <source>
        <dbReference type="ARBA" id="ARBA00008791"/>
    </source>
</evidence>
<proteinExistence type="inferred from homology"/>
<reference evidence="3 4" key="1">
    <citation type="submission" date="2014-05" db="EMBL/GenBank/DDBJ databases">
        <title>Genome Announcement of Sphingobium lucknowense F2.</title>
        <authorList>
            <person name="Lal R."/>
            <person name="Negi V."/>
            <person name="Lata P."/>
            <person name="Sangwan N."/>
            <person name="Gupta S.K."/>
            <person name="Rao D.L.N."/>
            <person name="Das S."/>
        </authorList>
    </citation>
    <scope>NUCLEOTIDE SEQUENCE [LARGE SCALE GENOMIC DNA]</scope>
    <source>
        <strain evidence="3 4">F2</strain>
    </source>
</reference>
<evidence type="ECO:0000259" key="2">
    <source>
        <dbReference type="Pfam" id="PF00582"/>
    </source>
</evidence>
<protein>
    <recommendedName>
        <fullName evidence="2">UspA domain-containing protein</fullName>
    </recommendedName>
</protein>
<comment type="caution">
    <text evidence="3">The sequence shown here is derived from an EMBL/GenBank/DDBJ whole genome shotgun (WGS) entry which is preliminary data.</text>
</comment>
<evidence type="ECO:0000313" key="3">
    <source>
        <dbReference type="EMBL" id="KER38030.1"/>
    </source>
</evidence>
<dbReference type="InterPro" id="IPR006015">
    <property type="entry name" value="Universal_stress_UspA"/>
</dbReference>
<dbReference type="Proteomes" id="UP000028135">
    <property type="component" value="Unassembled WGS sequence"/>
</dbReference>